<comment type="similarity">
    <text evidence="9">Belongs to the GSP H family.</text>
</comment>
<evidence type="ECO:0000313" key="13">
    <source>
        <dbReference type="EMBL" id="MCS0808362.1"/>
    </source>
</evidence>
<dbReference type="RefSeq" id="WP_258822132.1">
    <property type="nucleotide sequence ID" value="NZ_JANUHB010000002.1"/>
</dbReference>
<evidence type="ECO:0000313" key="14">
    <source>
        <dbReference type="Proteomes" id="UP001206126"/>
    </source>
</evidence>
<dbReference type="Gene3D" id="3.55.40.10">
    <property type="entry name" value="minor pseudopilin epsh domain"/>
    <property type="match status" value="1"/>
</dbReference>
<dbReference type="NCBIfam" id="TIGR02532">
    <property type="entry name" value="IV_pilin_GFxxxE"/>
    <property type="match status" value="1"/>
</dbReference>
<dbReference type="InterPro" id="IPR012902">
    <property type="entry name" value="N_methyl_site"/>
</dbReference>
<name>A0ABT2DAN1_9BURK</name>
<sequence>MKSRRHVDAAGARGFSLLELLAVLAMAVIVFAVGAPSLAALVRAQQIRLAAGELFDAIGMTRAQAMARNERVEMLANGQPGNDWSLGWTVFVDRDGDHVPGAGDEILAVHGPLPRPIATAFTFTAAAPPYYIAYNGAGRSCSDTNSAAARMGTVSLFDGPLVRRIKINMLGRVRLCDPSRDSDCDGPDVPP</sequence>
<reference evidence="13 14" key="1">
    <citation type="submission" date="2022-08" db="EMBL/GenBank/DDBJ databases">
        <title>Reclassification of Massilia species as members of the genera Telluria, Duganella, Pseudoduganella, Mokoshia gen. nov. and Zemynaea gen. nov. using orthogonal and non-orthogonal genome-based approaches.</title>
        <authorList>
            <person name="Bowman J.P."/>
        </authorList>
    </citation>
    <scope>NUCLEOTIDE SEQUENCE [LARGE SCALE GENOMIC DNA]</scope>
    <source>
        <strain evidence="13 14">JCM 31605</strain>
    </source>
</reference>
<comment type="subcellular location">
    <subcellularLocation>
        <location evidence="1">Cell inner membrane</location>
        <topology evidence="1">Single-pass membrane protein</topology>
    </subcellularLocation>
</comment>
<evidence type="ECO:0000256" key="2">
    <source>
        <dbReference type="ARBA" id="ARBA00021549"/>
    </source>
</evidence>
<evidence type="ECO:0000256" key="5">
    <source>
        <dbReference type="ARBA" id="ARBA00022519"/>
    </source>
</evidence>
<keyword evidence="8 11" id="KW-0472">Membrane</keyword>
<evidence type="ECO:0000256" key="8">
    <source>
        <dbReference type="ARBA" id="ARBA00023136"/>
    </source>
</evidence>
<dbReference type="EMBL" id="JANUHB010000002">
    <property type="protein sequence ID" value="MCS0808362.1"/>
    <property type="molecule type" value="Genomic_DNA"/>
</dbReference>
<proteinExistence type="inferred from homology"/>
<organism evidence="13 14">
    <name type="scientific">Massilia agilis</name>
    <dbReference type="NCBI Taxonomy" id="1811226"/>
    <lineage>
        <taxon>Bacteria</taxon>
        <taxon>Pseudomonadati</taxon>
        <taxon>Pseudomonadota</taxon>
        <taxon>Betaproteobacteria</taxon>
        <taxon>Burkholderiales</taxon>
        <taxon>Oxalobacteraceae</taxon>
        <taxon>Telluria group</taxon>
        <taxon>Massilia</taxon>
    </lineage>
</organism>
<dbReference type="PROSITE" id="PS00409">
    <property type="entry name" value="PROKAR_NTER_METHYL"/>
    <property type="match status" value="1"/>
</dbReference>
<dbReference type="InterPro" id="IPR045584">
    <property type="entry name" value="Pilin-like"/>
</dbReference>
<evidence type="ECO:0000256" key="4">
    <source>
        <dbReference type="ARBA" id="ARBA00022481"/>
    </source>
</evidence>
<keyword evidence="3" id="KW-1003">Cell membrane</keyword>
<feature type="transmembrane region" description="Helical" evidence="11">
    <location>
        <begin position="20"/>
        <end position="42"/>
    </location>
</feature>
<dbReference type="Proteomes" id="UP001206126">
    <property type="component" value="Unassembled WGS sequence"/>
</dbReference>
<feature type="domain" description="General secretion pathway GspH" evidence="12">
    <location>
        <begin position="50"/>
        <end position="171"/>
    </location>
</feature>
<gene>
    <name evidence="13" type="ORF">NX774_10575</name>
</gene>
<evidence type="ECO:0000259" key="12">
    <source>
        <dbReference type="Pfam" id="PF12019"/>
    </source>
</evidence>
<comment type="caution">
    <text evidence="13">The sequence shown here is derived from an EMBL/GenBank/DDBJ whole genome shotgun (WGS) entry which is preliminary data.</text>
</comment>
<evidence type="ECO:0000256" key="9">
    <source>
        <dbReference type="ARBA" id="ARBA00025772"/>
    </source>
</evidence>
<dbReference type="Pfam" id="PF12019">
    <property type="entry name" value="GspH"/>
    <property type="match status" value="1"/>
</dbReference>
<keyword evidence="7 11" id="KW-1133">Transmembrane helix</keyword>
<evidence type="ECO:0000256" key="7">
    <source>
        <dbReference type="ARBA" id="ARBA00022989"/>
    </source>
</evidence>
<keyword evidence="4" id="KW-0488">Methylation</keyword>
<evidence type="ECO:0000256" key="11">
    <source>
        <dbReference type="SAM" id="Phobius"/>
    </source>
</evidence>
<evidence type="ECO:0000256" key="6">
    <source>
        <dbReference type="ARBA" id="ARBA00022692"/>
    </source>
</evidence>
<keyword evidence="5" id="KW-0997">Cell inner membrane</keyword>
<protein>
    <recommendedName>
        <fullName evidence="2">Type II secretion system protein H</fullName>
    </recommendedName>
    <alternativeName>
        <fullName evidence="10">General secretion pathway protein H</fullName>
    </alternativeName>
</protein>
<evidence type="ECO:0000256" key="10">
    <source>
        <dbReference type="ARBA" id="ARBA00030775"/>
    </source>
</evidence>
<keyword evidence="14" id="KW-1185">Reference proteome</keyword>
<dbReference type="InterPro" id="IPR022346">
    <property type="entry name" value="T2SS_GspH"/>
</dbReference>
<accession>A0ABT2DAN1</accession>
<dbReference type="SUPFAM" id="SSF54523">
    <property type="entry name" value="Pili subunits"/>
    <property type="match status" value="1"/>
</dbReference>
<evidence type="ECO:0000256" key="3">
    <source>
        <dbReference type="ARBA" id="ARBA00022475"/>
    </source>
</evidence>
<keyword evidence="6 11" id="KW-0812">Transmembrane</keyword>
<evidence type="ECO:0000256" key="1">
    <source>
        <dbReference type="ARBA" id="ARBA00004377"/>
    </source>
</evidence>